<sequence length="466" mass="53355">MIWITIDRSSHKPMTQQIYEQIRESILHNELQPGERIPSTRELANNIGVSRNIVLEAYDQLIAEGFIYSQPRLGTFVADGSSLRLGRSWTPASMIETCPNQDDTSYIDFRAANPAIDYFPRKVWGQLAKQVCNQASDIIFSYSHPLGLTELRQTLSKYLHRYRGVKCHPDQILITSGATQAFHLISQCFKEQNAEIIMEDPITYEIRNLFISAGYSIYPIPVDQKGMQTHLLPPTTSCKLIFVMPSHQFPMGGVLPIQRRTQLIQYARDTHSFIIEDDYDSEFTYEGSPVPSLQGLDPERVIYIGTFSKILSPGLRIGYAVLPPILTHHFQRQKWLMDRHTSSLEQRILARFLEEGHMERHIRKMKKIYRKRRQTLISSLKQEFPYISILGQATGIHLVADFANVVFTSLLTKQILQEGVKIYPVEDFALQKGGHLKQIVMGYGSLSPEIIKEGVYRLKRAIQSVS</sequence>
<dbReference type="SUPFAM" id="SSF46785">
    <property type="entry name" value="Winged helix' DNA-binding domain"/>
    <property type="match status" value="1"/>
</dbReference>
<organism evidence="9 10">
    <name type="scientific">Thermoflavimicrobium daqui</name>
    <dbReference type="NCBI Taxonomy" id="2137476"/>
    <lineage>
        <taxon>Bacteria</taxon>
        <taxon>Bacillati</taxon>
        <taxon>Bacillota</taxon>
        <taxon>Bacilli</taxon>
        <taxon>Bacillales</taxon>
        <taxon>Thermoactinomycetaceae</taxon>
        <taxon>Thermoflavimicrobium</taxon>
    </lineage>
</organism>
<dbReference type="InterPro" id="IPR015424">
    <property type="entry name" value="PyrdxlP-dep_Trfase"/>
</dbReference>
<dbReference type="AlphaFoldDB" id="A0A364K2D1"/>
<comment type="similarity">
    <text evidence="2">In the C-terminal section; belongs to the class-I pyridoxal-phosphate-dependent aminotransferase family.</text>
</comment>
<evidence type="ECO:0000256" key="7">
    <source>
        <dbReference type="ARBA" id="ARBA00023163"/>
    </source>
</evidence>
<keyword evidence="3" id="KW-0808">Transferase</keyword>
<feature type="domain" description="HTH gntR-type" evidence="8">
    <location>
        <begin position="12"/>
        <end position="80"/>
    </location>
</feature>
<keyword evidence="7" id="KW-0804">Transcription</keyword>
<keyword evidence="5" id="KW-0805">Transcription regulation</keyword>
<dbReference type="InterPro" id="IPR015421">
    <property type="entry name" value="PyrdxlP-dep_Trfase_major"/>
</dbReference>
<dbReference type="GO" id="GO:0003700">
    <property type="term" value="F:DNA-binding transcription factor activity"/>
    <property type="evidence" value="ECO:0007669"/>
    <property type="project" value="InterPro"/>
</dbReference>
<evidence type="ECO:0000256" key="3">
    <source>
        <dbReference type="ARBA" id="ARBA00022576"/>
    </source>
</evidence>
<dbReference type="CDD" id="cd00609">
    <property type="entry name" value="AAT_like"/>
    <property type="match status" value="1"/>
</dbReference>
<evidence type="ECO:0000313" key="9">
    <source>
        <dbReference type="EMBL" id="RAL22582.1"/>
    </source>
</evidence>
<dbReference type="SUPFAM" id="SSF53383">
    <property type="entry name" value="PLP-dependent transferases"/>
    <property type="match status" value="1"/>
</dbReference>
<evidence type="ECO:0000256" key="4">
    <source>
        <dbReference type="ARBA" id="ARBA00022898"/>
    </source>
</evidence>
<dbReference type="Gene3D" id="1.10.10.10">
    <property type="entry name" value="Winged helix-like DNA-binding domain superfamily/Winged helix DNA-binding domain"/>
    <property type="match status" value="1"/>
</dbReference>
<reference evidence="9 10" key="2">
    <citation type="submission" date="2018-06" db="EMBL/GenBank/DDBJ databases">
        <authorList>
            <person name="Zhirakovskaya E."/>
        </authorList>
    </citation>
    <scope>NUCLEOTIDE SEQUENCE [LARGE SCALE GENOMIC DNA]</scope>
    <source>
        <strain evidence="9 10">FBKL4.011</strain>
    </source>
</reference>
<dbReference type="InterPro" id="IPR036388">
    <property type="entry name" value="WH-like_DNA-bd_sf"/>
</dbReference>
<dbReference type="EMBL" id="QJKK01000009">
    <property type="protein sequence ID" value="RAL22582.1"/>
    <property type="molecule type" value="Genomic_DNA"/>
</dbReference>
<dbReference type="Pfam" id="PF00155">
    <property type="entry name" value="Aminotran_1_2"/>
    <property type="match status" value="1"/>
</dbReference>
<evidence type="ECO:0000256" key="6">
    <source>
        <dbReference type="ARBA" id="ARBA00023125"/>
    </source>
</evidence>
<evidence type="ECO:0000313" key="10">
    <source>
        <dbReference type="Proteomes" id="UP000251213"/>
    </source>
</evidence>
<dbReference type="GO" id="GO:0030170">
    <property type="term" value="F:pyridoxal phosphate binding"/>
    <property type="evidence" value="ECO:0007669"/>
    <property type="project" value="InterPro"/>
</dbReference>
<dbReference type="GO" id="GO:0008483">
    <property type="term" value="F:transaminase activity"/>
    <property type="evidence" value="ECO:0007669"/>
    <property type="project" value="UniProtKB-KW"/>
</dbReference>
<dbReference type="OrthoDB" id="9808770at2"/>
<dbReference type="GO" id="GO:0003677">
    <property type="term" value="F:DNA binding"/>
    <property type="evidence" value="ECO:0007669"/>
    <property type="project" value="UniProtKB-KW"/>
</dbReference>
<keyword evidence="4" id="KW-0663">Pyridoxal phosphate</keyword>
<dbReference type="Pfam" id="PF00392">
    <property type="entry name" value="GntR"/>
    <property type="match status" value="1"/>
</dbReference>
<dbReference type="InterPro" id="IPR000524">
    <property type="entry name" value="Tscrpt_reg_HTH_GntR"/>
</dbReference>
<dbReference type="InterPro" id="IPR036390">
    <property type="entry name" value="WH_DNA-bd_sf"/>
</dbReference>
<evidence type="ECO:0000256" key="2">
    <source>
        <dbReference type="ARBA" id="ARBA00005384"/>
    </source>
</evidence>
<keyword evidence="10" id="KW-1185">Reference proteome</keyword>
<accession>A0A364K2D1</accession>
<comment type="caution">
    <text evidence="9">The sequence shown here is derived from an EMBL/GenBank/DDBJ whole genome shotgun (WGS) entry which is preliminary data.</text>
</comment>
<keyword evidence="6" id="KW-0238">DNA-binding</keyword>
<dbReference type="Proteomes" id="UP000251213">
    <property type="component" value="Unassembled WGS sequence"/>
</dbReference>
<dbReference type="PROSITE" id="PS50949">
    <property type="entry name" value="HTH_GNTR"/>
    <property type="match status" value="1"/>
</dbReference>
<reference evidence="9 10" key="1">
    <citation type="submission" date="2018-06" db="EMBL/GenBank/DDBJ databases">
        <title>Thermoflavimicrobium daqus sp. nov., a thermophilic microbe isolated from Moutai-flavour Daqu.</title>
        <authorList>
            <person name="Wang X."/>
            <person name="Zhou H."/>
        </authorList>
    </citation>
    <scope>NUCLEOTIDE SEQUENCE [LARGE SCALE GENOMIC DNA]</scope>
    <source>
        <strain evidence="9 10">FBKL4.011</strain>
    </source>
</reference>
<name>A0A364K2D1_9BACL</name>
<comment type="cofactor">
    <cofactor evidence="1">
        <name>pyridoxal 5'-phosphate</name>
        <dbReference type="ChEBI" id="CHEBI:597326"/>
    </cofactor>
</comment>
<dbReference type="RefSeq" id="WP_113659825.1">
    <property type="nucleotide sequence ID" value="NZ_KZ845671.1"/>
</dbReference>
<dbReference type="PANTHER" id="PTHR46577">
    <property type="entry name" value="HTH-TYPE TRANSCRIPTIONAL REGULATORY PROTEIN GABR"/>
    <property type="match status" value="1"/>
</dbReference>
<gene>
    <name evidence="9" type="ORF">DL897_14320</name>
</gene>
<dbReference type="InterPro" id="IPR004839">
    <property type="entry name" value="Aminotransferase_I/II_large"/>
</dbReference>
<dbReference type="InterPro" id="IPR051446">
    <property type="entry name" value="HTH_trans_reg/aminotransferase"/>
</dbReference>
<dbReference type="CDD" id="cd07377">
    <property type="entry name" value="WHTH_GntR"/>
    <property type="match status" value="1"/>
</dbReference>
<dbReference type="SMART" id="SM00345">
    <property type="entry name" value="HTH_GNTR"/>
    <property type="match status" value="1"/>
</dbReference>
<evidence type="ECO:0000256" key="1">
    <source>
        <dbReference type="ARBA" id="ARBA00001933"/>
    </source>
</evidence>
<proteinExistence type="inferred from homology"/>
<evidence type="ECO:0000259" key="8">
    <source>
        <dbReference type="PROSITE" id="PS50949"/>
    </source>
</evidence>
<dbReference type="Gene3D" id="3.40.640.10">
    <property type="entry name" value="Type I PLP-dependent aspartate aminotransferase-like (Major domain)"/>
    <property type="match status" value="1"/>
</dbReference>
<dbReference type="PANTHER" id="PTHR46577:SF1">
    <property type="entry name" value="HTH-TYPE TRANSCRIPTIONAL REGULATORY PROTEIN GABR"/>
    <property type="match status" value="1"/>
</dbReference>
<dbReference type="PRINTS" id="PR00035">
    <property type="entry name" value="HTHGNTR"/>
</dbReference>
<protein>
    <submittedName>
        <fullName evidence="9">GntR family transcriptional regulator</fullName>
    </submittedName>
</protein>
<keyword evidence="3" id="KW-0032">Aminotransferase</keyword>
<evidence type="ECO:0000256" key="5">
    <source>
        <dbReference type="ARBA" id="ARBA00023015"/>
    </source>
</evidence>